<sequence length="145" mass="15588">MNVSTQRTRSRGGCSDQDPLSLPPTPTGPKGASVRVVLFVCSWKVISSRPLRKKRPRYVPTKSRITKNDQNHGAPRATQIAPPQPGASTNRMAVGAVGNIESRRMDDSIQAAALSDMQIRSQTGGQPTEVPLRSDVINGSNKTLA</sequence>
<evidence type="ECO:0000313" key="3">
    <source>
        <dbReference type="Proteomes" id="UP000266841"/>
    </source>
</evidence>
<evidence type="ECO:0000313" key="2">
    <source>
        <dbReference type="EMBL" id="EJK47738.1"/>
    </source>
</evidence>
<dbReference type="EMBL" id="AGNL01046670">
    <property type="protein sequence ID" value="EJK47738.1"/>
    <property type="molecule type" value="Genomic_DNA"/>
</dbReference>
<evidence type="ECO:0000256" key="1">
    <source>
        <dbReference type="SAM" id="MobiDB-lite"/>
    </source>
</evidence>
<reference evidence="2 3" key="1">
    <citation type="journal article" date="2012" name="Genome Biol.">
        <title>Genome and low-iron response of an oceanic diatom adapted to chronic iron limitation.</title>
        <authorList>
            <person name="Lommer M."/>
            <person name="Specht M."/>
            <person name="Roy A.S."/>
            <person name="Kraemer L."/>
            <person name="Andreson R."/>
            <person name="Gutowska M.A."/>
            <person name="Wolf J."/>
            <person name="Bergner S.V."/>
            <person name="Schilhabel M.B."/>
            <person name="Klostermeier U.C."/>
            <person name="Beiko R.G."/>
            <person name="Rosenstiel P."/>
            <person name="Hippler M."/>
            <person name="Laroche J."/>
        </authorList>
    </citation>
    <scope>NUCLEOTIDE SEQUENCE [LARGE SCALE GENOMIC DNA]</scope>
    <source>
        <strain evidence="2 3">CCMP1005</strain>
    </source>
</reference>
<dbReference type="Proteomes" id="UP000266841">
    <property type="component" value="Unassembled WGS sequence"/>
</dbReference>
<feature type="region of interest" description="Disordered" evidence="1">
    <location>
        <begin position="54"/>
        <end position="90"/>
    </location>
</feature>
<dbReference type="AlphaFoldDB" id="K0R420"/>
<proteinExistence type="predicted"/>
<name>K0R420_THAOC</name>
<comment type="caution">
    <text evidence="2">The sequence shown here is derived from an EMBL/GenBank/DDBJ whole genome shotgun (WGS) entry which is preliminary data.</text>
</comment>
<feature type="region of interest" description="Disordered" evidence="1">
    <location>
        <begin position="1"/>
        <end position="31"/>
    </location>
</feature>
<organism evidence="2 3">
    <name type="scientific">Thalassiosira oceanica</name>
    <name type="common">Marine diatom</name>
    <dbReference type="NCBI Taxonomy" id="159749"/>
    <lineage>
        <taxon>Eukaryota</taxon>
        <taxon>Sar</taxon>
        <taxon>Stramenopiles</taxon>
        <taxon>Ochrophyta</taxon>
        <taxon>Bacillariophyta</taxon>
        <taxon>Coscinodiscophyceae</taxon>
        <taxon>Thalassiosirophycidae</taxon>
        <taxon>Thalassiosirales</taxon>
        <taxon>Thalassiosiraceae</taxon>
        <taxon>Thalassiosira</taxon>
    </lineage>
</organism>
<gene>
    <name evidence="2" type="ORF">THAOC_33525</name>
</gene>
<accession>K0R420</accession>
<feature type="region of interest" description="Disordered" evidence="1">
    <location>
        <begin position="119"/>
        <end position="145"/>
    </location>
</feature>
<protein>
    <submittedName>
        <fullName evidence="2">Uncharacterized protein</fullName>
    </submittedName>
</protein>
<keyword evidence="3" id="KW-1185">Reference proteome</keyword>